<dbReference type="Gene3D" id="1.25.40.10">
    <property type="entry name" value="Tetratricopeptide repeat domain"/>
    <property type="match status" value="1"/>
</dbReference>
<sequence>MVKLNNDREYCSLLKKLENAKRIYKSSPEKITGICLELAEYLRNSLLLINESEKRYNEVILWGKEDESCSVDCSLAYRNLAEIAIEKGDFDSAVDKINKSLDFAYTSENPSIIQQSLHQRAHICLSCELPKKALKYAERCRNYLIEHSIEINDQKIDGDSSCRMAQLQNLIAAIYLELHVSDNFHEYDYDKKGLEANEEAMNFATRNNDWALCYRSLLIKLNFTNGKERQQIAESMCAIASKIVPKNADERRFKKESKCHLALEKFRQMDGETLISAKRLLWRCFEDFEKQPDSISADLASDLKNALIFSYKTEQREKKANNLDSKDNSKRRRAQMVLFEKIGDEASKLEFNEIALRYYNKMMKCCDSADDQRKAWISMAETAKDCGLWERCVHFYEQARKWEKELGYDDEKLLETDISIALAFIKVEQISLEERLEKIKKVYNDCSIPKYKFALLPEFIKFLKSNNLYSTEKIAKMRRERLSLENSLAENDEGRKENELIEDSTSNFTDEFDEMNEEQIIFEIRAEMKTIDYEEKIIKGRRNMNKHGESSLHEVARSDDYQLLKKLIGEGYDVNQLDHGGWTPLSEAVAASNMANVRLLLMSGANPNTRSTEFLVDSEQNKITSSGLTPLMEACSFGNVSIARMLLQFKARASSKDDDDWTALEYLRECLKNERFNDSDKEKLHKLAELIAQRQSEEGFEPRTNSEFLHLLECKRAEKKRTSDSNLNKEQQQNNNLLDLSPLKQNSSSNLSNKKRTLSILSDDSDDCLTKTTTFSAAINSSNEESSDEETQNLNDYRKCMKILRNRRDLNEERGGKNNETIVIKRKRLGGNSLRLNSAKKFFK</sequence>
<gene>
    <name evidence="7" type="ORF">MENT_LOCUS16155</name>
</gene>
<dbReference type="PROSITE" id="PS50297">
    <property type="entry name" value="ANK_REP_REGION"/>
    <property type="match status" value="3"/>
</dbReference>
<accession>A0A6V7UT17</accession>
<evidence type="ECO:0000313" key="8">
    <source>
        <dbReference type="Proteomes" id="UP000580250"/>
    </source>
</evidence>
<dbReference type="SMART" id="SM00248">
    <property type="entry name" value="ANK"/>
    <property type="match status" value="3"/>
</dbReference>
<proteinExistence type="predicted"/>
<keyword evidence="5" id="KW-0040">ANK repeat</keyword>
<dbReference type="PANTHER" id="PTHR46358">
    <property type="entry name" value="TONSOKU-LIKE PROTEIN"/>
    <property type="match status" value="1"/>
</dbReference>
<feature type="compositionally biased region" description="Low complexity" evidence="6">
    <location>
        <begin position="726"/>
        <end position="753"/>
    </location>
</feature>
<reference evidence="7 8" key="1">
    <citation type="submission" date="2020-08" db="EMBL/GenBank/DDBJ databases">
        <authorList>
            <person name="Koutsovoulos G."/>
            <person name="Danchin GJ E."/>
        </authorList>
    </citation>
    <scope>NUCLEOTIDE SEQUENCE [LARGE SCALE GENOMIC DNA]</scope>
</reference>
<dbReference type="Proteomes" id="UP000580250">
    <property type="component" value="Unassembled WGS sequence"/>
</dbReference>
<dbReference type="Pfam" id="PF00023">
    <property type="entry name" value="Ank"/>
    <property type="match status" value="1"/>
</dbReference>
<feature type="repeat" description="ANK" evidence="5">
    <location>
        <begin position="580"/>
        <end position="612"/>
    </location>
</feature>
<evidence type="ECO:0000256" key="3">
    <source>
        <dbReference type="ARBA" id="ARBA00022737"/>
    </source>
</evidence>
<dbReference type="PROSITE" id="PS50088">
    <property type="entry name" value="ANK_REPEAT"/>
    <property type="match status" value="3"/>
</dbReference>
<organism evidence="7 8">
    <name type="scientific">Meloidogyne enterolobii</name>
    <name type="common">Root-knot nematode worm</name>
    <name type="synonym">Meloidogyne mayaguensis</name>
    <dbReference type="NCBI Taxonomy" id="390850"/>
    <lineage>
        <taxon>Eukaryota</taxon>
        <taxon>Metazoa</taxon>
        <taxon>Ecdysozoa</taxon>
        <taxon>Nematoda</taxon>
        <taxon>Chromadorea</taxon>
        <taxon>Rhabditida</taxon>
        <taxon>Tylenchina</taxon>
        <taxon>Tylenchomorpha</taxon>
        <taxon>Tylenchoidea</taxon>
        <taxon>Meloidogynidae</taxon>
        <taxon>Meloidogyninae</taxon>
        <taxon>Meloidogyne</taxon>
    </lineage>
</organism>
<dbReference type="GO" id="GO:0000724">
    <property type="term" value="P:double-strand break repair via homologous recombination"/>
    <property type="evidence" value="ECO:0007669"/>
    <property type="project" value="TreeGrafter"/>
</dbReference>
<comment type="subcellular location">
    <subcellularLocation>
        <location evidence="1">Nucleus</location>
    </subcellularLocation>
</comment>
<dbReference type="InterPro" id="IPR052311">
    <property type="entry name" value="MMS22L-TONSL_complex_comp"/>
</dbReference>
<dbReference type="InterPro" id="IPR036770">
    <property type="entry name" value="Ankyrin_rpt-contain_sf"/>
</dbReference>
<dbReference type="InterPro" id="IPR002110">
    <property type="entry name" value="Ankyrin_rpt"/>
</dbReference>
<dbReference type="AlphaFoldDB" id="A0A6V7UT17"/>
<evidence type="ECO:0000256" key="5">
    <source>
        <dbReference type="PROSITE-ProRule" id="PRU00023"/>
    </source>
</evidence>
<feature type="repeat" description="ANK" evidence="5">
    <location>
        <begin position="626"/>
        <end position="658"/>
    </location>
</feature>
<keyword evidence="3" id="KW-0677">Repeat</keyword>
<evidence type="ECO:0000256" key="4">
    <source>
        <dbReference type="ARBA" id="ARBA00023242"/>
    </source>
</evidence>
<dbReference type="Pfam" id="PF12796">
    <property type="entry name" value="Ank_2"/>
    <property type="match status" value="1"/>
</dbReference>
<evidence type="ECO:0000256" key="1">
    <source>
        <dbReference type="ARBA" id="ARBA00004123"/>
    </source>
</evidence>
<dbReference type="PANTHER" id="PTHR46358:SF1">
    <property type="entry name" value="TONSOKU-LIKE PROTEIN"/>
    <property type="match status" value="1"/>
</dbReference>
<dbReference type="EMBL" id="CAJEWN010000099">
    <property type="protein sequence ID" value="CAD2163699.1"/>
    <property type="molecule type" value="Genomic_DNA"/>
</dbReference>
<dbReference type="OrthoDB" id="4772757at2759"/>
<dbReference type="SUPFAM" id="SSF48403">
    <property type="entry name" value="Ankyrin repeat"/>
    <property type="match status" value="2"/>
</dbReference>
<keyword evidence="4" id="KW-0539">Nucleus</keyword>
<name>A0A6V7UT17_MELEN</name>
<evidence type="ECO:0000256" key="6">
    <source>
        <dbReference type="SAM" id="MobiDB-lite"/>
    </source>
</evidence>
<dbReference type="InterPro" id="IPR011990">
    <property type="entry name" value="TPR-like_helical_dom_sf"/>
</dbReference>
<dbReference type="GO" id="GO:0043596">
    <property type="term" value="C:nuclear replication fork"/>
    <property type="evidence" value="ECO:0007669"/>
    <property type="project" value="TreeGrafter"/>
</dbReference>
<evidence type="ECO:0000313" key="7">
    <source>
        <dbReference type="EMBL" id="CAD2163699.1"/>
    </source>
</evidence>
<feature type="region of interest" description="Disordered" evidence="6">
    <location>
        <begin position="720"/>
        <end position="753"/>
    </location>
</feature>
<feature type="repeat" description="ANK" evidence="5">
    <location>
        <begin position="547"/>
        <end position="579"/>
    </location>
</feature>
<comment type="caution">
    <text evidence="7">The sequence shown here is derived from an EMBL/GenBank/DDBJ whole genome shotgun (WGS) entry which is preliminary data.</text>
</comment>
<keyword evidence="2" id="KW-0433">Leucine-rich repeat</keyword>
<dbReference type="Gene3D" id="1.25.40.20">
    <property type="entry name" value="Ankyrin repeat-containing domain"/>
    <property type="match status" value="1"/>
</dbReference>
<evidence type="ECO:0000256" key="2">
    <source>
        <dbReference type="ARBA" id="ARBA00022614"/>
    </source>
</evidence>
<dbReference type="GO" id="GO:0031297">
    <property type="term" value="P:replication fork processing"/>
    <property type="evidence" value="ECO:0007669"/>
    <property type="project" value="TreeGrafter"/>
</dbReference>
<protein>
    <submittedName>
        <fullName evidence="7">Uncharacterized protein</fullName>
    </submittedName>
</protein>